<evidence type="ECO:0000313" key="2">
    <source>
        <dbReference type="Proteomes" id="UP000606499"/>
    </source>
</evidence>
<gene>
    <name evidence="1" type="ORF">H8S45_13150</name>
</gene>
<name>A0A923LW02_9FIRM</name>
<dbReference type="AlphaFoldDB" id="A0A923LW02"/>
<protein>
    <submittedName>
        <fullName evidence="1">Helix-turn-helix transcriptional regulator</fullName>
    </submittedName>
</protein>
<accession>A0A923LW02</accession>
<dbReference type="Proteomes" id="UP000606499">
    <property type="component" value="Unassembled WGS sequence"/>
</dbReference>
<comment type="caution">
    <text evidence="1">The sequence shown here is derived from an EMBL/GenBank/DDBJ whole genome shotgun (WGS) entry which is preliminary data.</text>
</comment>
<organism evidence="1 2">
    <name type="scientific">Agathobaculum faecis</name>
    <dbReference type="NCBI Taxonomy" id="2763013"/>
    <lineage>
        <taxon>Bacteria</taxon>
        <taxon>Bacillati</taxon>
        <taxon>Bacillota</taxon>
        <taxon>Clostridia</taxon>
        <taxon>Eubacteriales</taxon>
        <taxon>Butyricicoccaceae</taxon>
        <taxon>Agathobaculum</taxon>
    </lineage>
</organism>
<evidence type="ECO:0000313" key="1">
    <source>
        <dbReference type="EMBL" id="MBC5726401.1"/>
    </source>
</evidence>
<dbReference type="EMBL" id="JACOPL010000015">
    <property type="protein sequence ID" value="MBC5726401.1"/>
    <property type="molecule type" value="Genomic_DNA"/>
</dbReference>
<keyword evidence="2" id="KW-1185">Reference proteome</keyword>
<reference evidence="1" key="1">
    <citation type="submission" date="2020-08" db="EMBL/GenBank/DDBJ databases">
        <title>Genome public.</title>
        <authorList>
            <person name="Liu C."/>
            <person name="Sun Q."/>
        </authorList>
    </citation>
    <scope>NUCLEOTIDE SEQUENCE</scope>
    <source>
        <strain evidence="1">NSJ-28</strain>
    </source>
</reference>
<sequence>MPKEWTGNLVGLMHVHKITNKMLGDEMGVTDRYVSMVLNGHREPPDAETRFTEAVNALISEQDQHSTT</sequence>
<proteinExistence type="predicted"/>
<dbReference type="RefSeq" id="WP_186950207.1">
    <property type="nucleotide sequence ID" value="NZ_JACOPL010000015.1"/>
</dbReference>